<name>A0A0M6XXB3_9HYPH</name>
<reference evidence="3" key="1">
    <citation type="submission" date="2015-07" db="EMBL/GenBank/DDBJ databases">
        <authorList>
            <person name="Rodrigo-Torres Lidia"/>
            <person name="Arahal R.David."/>
        </authorList>
    </citation>
    <scope>NUCLEOTIDE SEQUENCE [LARGE SCALE GENOMIC DNA]</scope>
    <source>
        <strain evidence="3">CECT 4801</strain>
    </source>
</reference>
<sequence length="389" mass="42881">MSSTDLELSIFTRLSEAQADWQQLKDVLHSNPYQSPGWLCSWFETVGQSLNCTPVIVVGRCRGQAVFLLPLQLERSAGISALTFLGHQNGNQNTGLWHADFYRGATADEMKSHLSAVCKQVGADLLKLENVPETWLGRDHPLVFKGATSSPSPVFARALPSDFGELFNDTHSKSSRKNLLRKERHLQAAGNYTIAKATSPADRQRGFDAFLEQRSVRAREAGIPNVFSAPPAKTFLSSVIGLDATGSAQDHGAHPLDLWYLEAGDRIRATYLCAQHGKTLYAYSNSVAHDDMLPNSPGLVLIKEIIERACGDPTIDTLDLGLGEERYKTTWAEPVPLKDSLLAMTWKGALRMRLEAARLKAKSCIRNSSILWPLIRRLRKMKAGIAGNS</sequence>
<dbReference type="AlphaFoldDB" id="A0A0M6XXB3"/>
<keyword evidence="3" id="KW-1185">Reference proteome</keyword>
<dbReference type="STRING" id="187304.B0E33_01235"/>
<proteinExistence type="predicted"/>
<dbReference type="RefSeq" id="WP_145903396.1">
    <property type="nucleotide sequence ID" value="NZ_CXST01000001.1"/>
</dbReference>
<dbReference type="OrthoDB" id="8193702at2"/>
<dbReference type="EMBL" id="CXST01000001">
    <property type="protein sequence ID" value="CTQ41658.1"/>
    <property type="molecule type" value="Genomic_DNA"/>
</dbReference>
<evidence type="ECO:0000313" key="2">
    <source>
        <dbReference type="EMBL" id="CTQ41658.1"/>
    </source>
</evidence>
<dbReference type="SUPFAM" id="SSF55729">
    <property type="entry name" value="Acyl-CoA N-acyltransferases (Nat)"/>
    <property type="match status" value="1"/>
</dbReference>
<protein>
    <submittedName>
        <fullName evidence="2">Protein involved in cellulose biosynthesis (CelD)</fullName>
    </submittedName>
</protein>
<dbReference type="InterPro" id="IPR016181">
    <property type="entry name" value="Acyl_CoA_acyltransferase"/>
</dbReference>
<feature type="domain" description="BioF2-like acetyltransferase" evidence="1">
    <location>
        <begin position="174"/>
        <end position="328"/>
    </location>
</feature>
<evidence type="ECO:0000313" key="3">
    <source>
        <dbReference type="Proteomes" id="UP000048926"/>
    </source>
</evidence>
<dbReference type="Pfam" id="PF13480">
    <property type="entry name" value="Acetyltransf_6"/>
    <property type="match status" value="1"/>
</dbReference>
<evidence type="ECO:0000259" key="1">
    <source>
        <dbReference type="Pfam" id="PF13480"/>
    </source>
</evidence>
<accession>A0A0M6XXB3</accession>
<dbReference type="Proteomes" id="UP000048926">
    <property type="component" value="Unassembled WGS sequence"/>
</dbReference>
<dbReference type="InterPro" id="IPR038740">
    <property type="entry name" value="BioF2-like_GNAT_dom"/>
</dbReference>
<gene>
    <name evidence="2" type="ORF">LAL4801_00077</name>
</gene>
<organism evidence="2 3">
    <name type="scientific">Roseibium aggregatum</name>
    <dbReference type="NCBI Taxonomy" id="187304"/>
    <lineage>
        <taxon>Bacteria</taxon>
        <taxon>Pseudomonadati</taxon>
        <taxon>Pseudomonadota</taxon>
        <taxon>Alphaproteobacteria</taxon>
        <taxon>Hyphomicrobiales</taxon>
        <taxon>Stappiaceae</taxon>
        <taxon>Roseibium</taxon>
    </lineage>
</organism>